<dbReference type="Proteomes" id="UP000681967">
    <property type="component" value="Unassembled WGS sequence"/>
</dbReference>
<evidence type="ECO:0000313" key="6">
    <source>
        <dbReference type="Proteomes" id="UP000663866"/>
    </source>
</evidence>
<accession>A0A819NRV9</accession>
<keyword evidence="6" id="KW-1185">Reference proteome</keyword>
<name>A0A819NRV9_9BILA</name>
<dbReference type="InterPro" id="IPR015940">
    <property type="entry name" value="UBA"/>
</dbReference>
<keyword evidence="2" id="KW-0812">Transmembrane</keyword>
<dbReference type="EMBL" id="CAJOBG010002354">
    <property type="protein sequence ID" value="CAF4001083.1"/>
    <property type="molecule type" value="Genomic_DNA"/>
</dbReference>
<organism evidence="4 6">
    <name type="scientific">Rotaria magnacalcarata</name>
    <dbReference type="NCBI Taxonomy" id="392030"/>
    <lineage>
        <taxon>Eukaryota</taxon>
        <taxon>Metazoa</taxon>
        <taxon>Spiralia</taxon>
        <taxon>Gnathifera</taxon>
        <taxon>Rotifera</taxon>
        <taxon>Eurotatoria</taxon>
        <taxon>Bdelloidea</taxon>
        <taxon>Philodinida</taxon>
        <taxon>Philodinidae</taxon>
        <taxon>Rotaria</taxon>
    </lineage>
</organism>
<evidence type="ECO:0000256" key="2">
    <source>
        <dbReference type="SAM" id="Phobius"/>
    </source>
</evidence>
<dbReference type="EMBL" id="CAJOBH010056332">
    <property type="protein sequence ID" value="CAF4403554.1"/>
    <property type="molecule type" value="Genomic_DNA"/>
</dbReference>
<evidence type="ECO:0000313" key="4">
    <source>
        <dbReference type="EMBL" id="CAF4001083.1"/>
    </source>
</evidence>
<protein>
    <recommendedName>
        <fullName evidence="3">UBA domain-containing protein</fullName>
    </recommendedName>
</protein>
<keyword evidence="2" id="KW-1133">Transmembrane helix</keyword>
<sequence>PVVSVSPPDREQEKPTLFNSFNPNQVNNHGLSVLSNETSTSINSSSSSDPMKKLIEMGFANRAKNQRLLNANANDLAKVIELLTIENDDADWLRHKSILETYGLVSNEKSSSNTKQYTTYDKLYPPLRQRAEHERPRSVQLKPQEYLLFIVAILAITALIVYNIYTNYFE</sequence>
<comment type="caution">
    <text evidence="4">The sequence shown here is derived from an EMBL/GenBank/DDBJ whole genome shotgun (WGS) entry which is preliminary data.</text>
</comment>
<feature type="region of interest" description="Disordered" evidence="1">
    <location>
        <begin position="1"/>
        <end position="23"/>
    </location>
</feature>
<evidence type="ECO:0000256" key="1">
    <source>
        <dbReference type="SAM" id="MobiDB-lite"/>
    </source>
</evidence>
<feature type="transmembrane region" description="Helical" evidence="2">
    <location>
        <begin position="146"/>
        <end position="165"/>
    </location>
</feature>
<gene>
    <name evidence="5" type="ORF">BYL167_LOCUS31657</name>
    <name evidence="4" type="ORF">OVN521_LOCUS15049</name>
</gene>
<feature type="non-terminal residue" evidence="4">
    <location>
        <position position="1"/>
    </location>
</feature>
<dbReference type="InterPro" id="IPR009060">
    <property type="entry name" value="UBA-like_sf"/>
</dbReference>
<dbReference type="AlphaFoldDB" id="A0A819NRV9"/>
<dbReference type="SUPFAM" id="SSF46934">
    <property type="entry name" value="UBA-like"/>
    <property type="match status" value="1"/>
</dbReference>
<dbReference type="Proteomes" id="UP000663866">
    <property type="component" value="Unassembled WGS sequence"/>
</dbReference>
<evidence type="ECO:0000259" key="3">
    <source>
        <dbReference type="PROSITE" id="PS50030"/>
    </source>
</evidence>
<proteinExistence type="predicted"/>
<keyword evidence="2" id="KW-0472">Membrane</keyword>
<evidence type="ECO:0000313" key="5">
    <source>
        <dbReference type="EMBL" id="CAF4403554.1"/>
    </source>
</evidence>
<reference evidence="4" key="1">
    <citation type="submission" date="2021-02" db="EMBL/GenBank/DDBJ databases">
        <authorList>
            <person name="Nowell W R."/>
        </authorList>
    </citation>
    <scope>NUCLEOTIDE SEQUENCE</scope>
</reference>
<dbReference type="PROSITE" id="PS50030">
    <property type="entry name" value="UBA"/>
    <property type="match status" value="1"/>
</dbReference>
<dbReference type="Gene3D" id="1.10.8.10">
    <property type="entry name" value="DNA helicase RuvA subunit, C-terminal domain"/>
    <property type="match status" value="1"/>
</dbReference>
<feature type="domain" description="UBA" evidence="3">
    <location>
        <begin position="45"/>
        <end position="86"/>
    </location>
</feature>